<reference evidence="6" key="1">
    <citation type="submission" date="2016-04" db="EMBL/GenBank/DDBJ databases">
        <authorList>
            <person name="Evans L.H."/>
            <person name="Alamgir A."/>
            <person name="Owens N."/>
            <person name="Weber N.D."/>
            <person name="Virtaneva K."/>
            <person name="Barbian K."/>
            <person name="Babar A."/>
            <person name="Rosenke K."/>
        </authorList>
    </citation>
    <scope>NUCLEOTIDE SEQUENCE</scope>
    <source>
        <strain evidence="6">86</strain>
    </source>
</reference>
<dbReference type="InterPro" id="IPR018211">
    <property type="entry name" value="ADH_Fe_CS"/>
</dbReference>
<dbReference type="EC" id="1.1.1.1" evidence="6"/>
<dbReference type="Pfam" id="PF25137">
    <property type="entry name" value="ADH_Fe_C"/>
    <property type="match status" value="1"/>
</dbReference>
<dbReference type="EMBL" id="FLUN01000001">
    <property type="protein sequence ID" value="SBV99823.1"/>
    <property type="molecule type" value="Genomic_DNA"/>
</dbReference>
<evidence type="ECO:0000256" key="1">
    <source>
        <dbReference type="ARBA" id="ARBA00007358"/>
    </source>
</evidence>
<dbReference type="SUPFAM" id="SSF56796">
    <property type="entry name" value="Dehydroquinate synthase-like"/>
    <property type="match status" value="1"/>
</dbReference>
<keyword evidence="2 6" id="KW-0560">Oxidoreductase</keyword>
<proteinExistence type="inferred from homology"/>
<dbReference type="PANTHER" id="PTHR11496">
    <property type="entry name" value="ALCOHOL DEHYDROGENASE"/>
    <property type="match status" value="1"/>
</dbReference>
<dbReference type="Pfam" id="PF00465">
    <property type="entry name" value="Fe-ADH"/>
    <property type="match status" value="1"/>
</dbReference>
<dbReference type="InterPro" id="IPR056798">
    <property type="entry name" value="ADH_Fe_C"/>
</dbReference>
<name>A0A212JK55_9FIRM</name>
<dbReference type="InterPro" id="IPR001670">
    <property type="entry name" value="ADH_Fe/GldA"/>
</dbReference>
<dbReference type="Gene3D" id="3.40.50.1970">
    <property type="match status" value="1"/>
</dbReference>
<organism evidence="6">
    <name type="scientific">uncultured Eubacteriales bacterium</name>
    <dbReference type="NCBI Taxonomy" id="172733"/>
    <lineage>
        <taxon>Bacteria</taxon>
        <taxon>Bacillati</taxon>
        <taxon>Bacillota</taxon>
        <taxon>Clostridia</taxon>
        <taxon>Eubacteriales</taxon>
        <taxon>environmental samples</taxon>
    </lineage>
</organism>
<evidence type="ECO:0000256" key="3">
    <source>
        <dbReference type="ARBA" id="ARBA00023027"/>
    </source>
</evidence>
<dbReference type="GO" id="GO:0004022">
    <property type="term" value="F:alcohol dehydrogenase (NAD+) activity"/>
    <property type="evidence" value="ECO:0007669"/>
    <property type="project" value="UniProtKB-EC"/>
</dbReference>
<gene>
    <name evidence="6" type="ORF">KL86CLO1_11261</name>
</gene>
<feature type="domain" description="Alcohol dehydrogenase iron-type/glycerol dehydrogenase GldA" evidence="4">
    <location>
        <begin position="13"/>
        <end position="175"/>
    </location>
</feature>
<dbReference type="InterPro" id="IPR039697">
    <property type="entry name" value="Alcohol_dehydrogenase_Fe"/>
</dbReference>
<protein>
    <submittedName>
        <fullName evidence="6">Putative Alcohol dehydrogenase</fullName>
        <ecNumber evidence="6">1.1.1.1</ecNumber>
    </submittedName>
</protein>
<dbReference type="PANTHER" id="PTHR11496:SF102">
    <property type="entry name" value="ALCOHOL DEHYDROGENASE 4"/>
    <property type="match status" value="1"/>
</dbReference>
<dbReference type="FunFam" id="3.40.50.1970:FF:000003">
    <property type="entry name" value="Alcohol dehydrogenase, iron-containing"/>
    <property type="match status" value="1"/>
</dbReference>
<dbReference type="Gene3D" id="1.20.1090.10">
    <property type="entry name" value="Dehydroquinate synthase-like - alpha domain"/>
    <property type="match status" value="1"/>
</dbReference>
<keyword evidence="3" id="KW-0520">NAD</keyword>
<dbReference type="GO" id="GO:0046872">
    <property type="term" value="F:metal ion binding"/>
    <property type="evidence" value="ECO:0007669"/>
    <property type="project" value="InterPro"/>
</dbReference>
<dbReference type="PROSITE" id="PS00913">
    <property type="entry name" value="ADH_IRON_1"/>
    <property type="match status" value="1"/>
</dbReference>
<accession>A0A212JK55</accession>
<evidence type="ECO:0000313" key="6">
    <source>
        <dbReference type="EMBL" id="SBV99823.1"/>
    </source>
</evidence>
<sequence length="388" mass="40729">MEHRFTYLQTCPVYFGEGSAAEAGAKMQALGCRSVLLVCDKNGAKFGLADRVRAGFQDTGITLVQFDDVSPDPADTMVDHCARIARDACLEGVVGVGGGSVLDTAKAVSVLLRNEGSVRDHMKPNLPPNPGAPLILIPTTAGTGSEVTNVGVITHTGKNLKIGVESQATLAILDPTLTYSVPPQVTAETAMDALAHAAECVTGTIANPHADALALEAIRTIVGCLPRAVADGGDAEARRGLCLASSLAGIAFSETMVHVGHAMSQGMGARLHISHGAGCALCLPAALEYAAPAVPGQLAKVAAALGLAVEEGAAPEELGRRVADFLCAFMDRVGIRSLRERGFTREEVVACAEAAMEDFLVDYCPTPVTLENVREMYRRIYEYERKEN</sequence>
<evidence type="ECO:0000256" key="2">
    <source>
        <dbReference type="ARBA" id="ARBA00023002"/>
    </source>
</evidence>
<dbReference type="AlphaFoldDB" id="A0A212JK55"/>
<comment type="similarity">
    <text evidence="1">Belongs to the iron-containing alcohol dehydrogenase family.</text>
</comment>
<evidence type="ECO:0000259" key="5">
    <source>
        <dbReference type="Pfam" id="PF25137"/>
    </source>
</evidence>
<dbReference type="CDD" id="cd14863">
    <property type="entry name" value="Fe-ADH-like"/>
    <property type="match status" value="1"/>
</dbReference>
<evidence type="ECO:0000259" key="4">
    <source>
        <dbReference type="Pfam" id="PF00465"/>
    </source>
</evidence>
<feature type="domain" description="Fe-containing alcohol dehydrogenase-like C-terminal" evidence="5">
    <location>
        <begin position="186"/>
        <end position="381"/>
    </location>
</feature>